<feature type="transmembrane region" description="Helical" evidence="9">
    <location>
        <begin position="509"/>
        <end position="530"/>
    </location>
</feature>
<comment type="subcellular location">
    <subcellularLocation>
        <location evidence="1">Membrane</location>
        <topology evidence="1">Multi-pass membrane protein</topology>
    </subcellularLocation>
</comment>
<evidence type="ECO:0000259" key="10">
    <source>
        <dbReference type="Pfam" id="PF07779"/>
    </source>
</evidence>
<feature type="transmembrane region" description="Helical" evidence="9">
    <location>
        <begin position="459"/>
        <end position="476"/>
    </location>
</feature>
<evidence type="ECO:0000256" key="9">
    <source>
        <dbReference type="SAM" id="Phobius"/>
    </source>
</evidence>
<dbReference type="GO" id="GO:0005794">
    <property type="term" value="C:Golgi apparatus"/>
    <property type="evidence" value="ECO:0007669"/>
    <property type="project" value="UniProtKB-ARBA"/>
</dbReference>
<keyword evidence="3" id="KW-0808">Transferase</keyword>
<reference evidence="11 12" key="1">
    <citation type="submission" date="2014-04" db="EMBL/GenBank/DDBJ databases">
        <authorList>
            <consortium name="DOE Joint Genome Institute"/>
            <person name="Kuo A."/>
            <person name="Girlanda M."/>
            <person name="Perotto S."/>
            <person name="Kohler A."/>
            <person name="Nagy L.G."/>
            <person name="Floudas D."/>
            <person name="Copeland A."/>
            <person name="Barry K.W."/>
            <person name="Cichocki N."/>
            <person name="Veneault-Fourrey C."/>
            <person name="LaButti K."/>
            <person name="Lindquist E.A."/>
            <person name="Lipzen A."/>
            <person name="Lundell T."/>
            <person name="Morin E."/>
            <person name="Murat C."/>
            <person name="Sun H."/>
            <person name="Tunlid A."/>
            <person name="Henrissat B."/>
            <person name="Grigoriev I.V."/>
            <person name="Hibbett D.S."/>
            <person name="Martin F."/>
            <person name="Nordberg H.P."/>
            <person name="Cantor M.N."/>
            <person name="Hua S.X."/>
        </authorList>
    </citation>
    <scope>NUCLEOTIDE SEQUENCE [LARGE SCALE GENOMIC DNA]</scope>
    <source>
        <strain evidence="11 12">MUT 4182</strain>
    </source>
</reference>
<evidence type="ECO:0000256" key="3">
    <source>
        <dbReference type="ARBA" id="ARBA00022679"/>
    </source>
</evidence>
<evidence type="ECO:0000256" key="1">
    <source>
        <dbReference type="ARBA" id="ARBA00004141"/>
    </source>
</evidence>
<protein>
    <recommendedName>
        <fullName evidence="10">Cas1p 10 TM acyl transferase domain-containing protein</fullName>
    </recommendedName>
</protein>
<evidence type="ECO:0000256" key="4">
    <source>
        <dbReference type="ARBA" id="ARBA00022692"/>
    </source>
</evidence>
<feature type="compositionally biased region" description="Polar residues" evidence="8">
    <location>
        <begin position="809"/>
        <end position="820"/>
    </location>
</feature>
<evidence type="ECO:0000256" key="5">
    <source>
        <dbReference type="ARBA" id="ARBA00022989"/>
    </source>
</evidence>
<keyword evidence="6 9" id="KW-0472">Membrane</keyword>
<keyword evidence="7" id="KW-0325">Glycoprotein</keyword>
<feature type="transmembrane region" description="Helical" evidence="9">
    <location>
        <begin position="542"/>
        <end position="562"/>
    </location>
</feature>
<evidence type="ECO:0000313" key="11">
    <source>
        <dbReference type="EMBL" id="KIO34557.1"/>
    </source>
</evidence>
<feature type="domain" description="Cas1p 10 TM acyl transferase" evidence="10">
    <location>
        <begin position="309"/>
        <end position="755"/>
    </location>
</feature>
<evidence type="ECO:0000256" key="6">
    <source>
        <dbReference type="ARBA" id="ARBA00023136"/>
    </source>
</evidence>
<keyword evidence="5 9" id="KW-1133">Transmembrane helix</keyword>
<gene>
    <name evidence="11" type="ORF">M407DRAFT_209761</name>
</gene>
<dbReference type="PANTHER" id="PTHR13533">
    <property type="entry name" value="N-ACETYLNEURAMINATE 9-O-ACETYLTRANSFERASE"/>
    <property type="match status" value="1"/>
</dbReference>
<dbReference type="GO" id="GO:0005975">
    <property type="term" value="P:carbohydrate metabolic process"/>
    <property type="evidence" value="ECO:0007669"/>
    <property type="project" value="UniProtKB-ARBA"/>
</dbReference>
<dbReference type="InterPro" id="IPR012419">
    <property type="entry name" value="Cas1_AcylTrans_dom"/>
</dbReference>
<evidence type="ECO:0000256" key="2">
    <source>
        <dbReference type="ARBA" id="ARBA00010666"/>
    </source>
</evidence>
<evidence type="ECO:0000313" key="12">
    <source>
        <dbReference type="Proteomes" id="UP000054248"/>
    </source>
</evidence>
<feature type="transmembrane region" description="Helical" evidence="9">
    <location>
        <begin position="582"/>
        <end position="604"/>
    </location>
</feature>
<feature type="region of interest" description="Disordered" evidence="8">
    <location>
        <begin position="757"/>
        <end position="790"/>
    </location>
</feature>
<name>A0A0C3MLH6_9AGAM</name>
<reference evidence="12" key="2">
    <citation type="submission" date="2015-01" db="EMBL/GenBank/DDBJ databases">
        <title>Evolutionary Origins and Diversification of the Mycorrhizal Mutualists.</title>
        <authorList>
            <consortium name="DOE Joint Genome Institute"/>
            <consortium name="Mycorrhizal Genomics Consortium"/>
            <person name="Kohler A."/>
            <person name="Kuo A."/>
            <person name="Nagy L.G."/>
            <person name="Floudas D."/>
            <person name="Copeland A."/>
            <person name="Barry K.W."/>
            <person name="Cichocki N."/>
            <person name="Veneault-Fourrey C."/>
            <person name="LaButti K."/>
            <person name="Lindquist E.A."/>
            <person name="Lipzen A."/>
            <person name="Lundell T."/>
            <person name="Morin E."/>
            <person name="Murat C."/>
            <person name="Riley R."/>
            <person name="Ohm R."/>
            <person name="Sun H."/>
            <person name="Tunlid A."/>
            <person name="Henrissat B."/>
            <person name="Grigoriev I.V."/>
            <person name="Hibbett D.S."/>
            <person name="Martin F."/>
        </authorList>
    </citation>
    <scope>NUCLEOTIDE SEQUENCE [LARGE SCALE GENOMIC DNA]</scope>
    <source>
        <strain evidence="12">MUT 4182</strain>
    </source>
</reference>
<dbReference type="GO" id="GO:0016740">
    <property type="term" value="F:transferase activity"/>
    <property type="evidence" value="ECO:0007669"/>
    <property type="project" value="UniProtKB-KW"/>
</dbReference>
<evidence type="ECO:0000256" key="8">
    <source>
        <dbReference type="SAM" id="MobiDB-lite"/>
    </source>
</evidence>
<feature type="transmembrane region" description="Helical" evidence="9">
    <location>
        <begin position="12"/>
        <end position="32"/>
    </location>
</feature>
<evidence type="ECO:0000256" key="7">
    <source>
        <dbReference type="ARBA" id="ARBA00023180"/>
    </source>
</evidence>
<dbReference type="OrthoDB" id="1932925at2759"/>
<dbReference type="AlphaFoldDB" id="A0A0C3MLH6"/>
<feature type="transmembrane region" description="Helical" evidence="9">
    <location>
        <begin position="323"/>
        <end position="341"/>
    </location>
</feature>
<keyword evidence="12" id="KW-1185">Reference proteome</keyword>
<feature type="transmembrane region" description="Helical" evidence="9">
    <location>
        <begin position="616"/>
        <end position="638"/>
    </location>
</feature>
<sequence>MAHTTANPLWPHYAAVAAIALALVAGLFRFLVLDALDPLKCSALLTQGQWLDPKHKNWQPEGCMIHPYKPKDVSTCFPGKRIVFAGDSVTRSLFFAFAHVADASLPSEPPKDDYQKKHADHTLHSPEGDINFEFYWDPFLNSTKIKGMLSGSDTQAEKPALLVLGSGLWYLRYPQDSGGLAGWEGMVDQTFAAIPQRLPGLADRVVVLPVEEPVISKLSPERAATIHLGDVDAMNSDLMHRVARMAHSTSIWGPTPLPTFPIAIPTIFNKMLLEDQTQDGLHFSNFVLSQQANLLYNFRCNEAMPKYYPFDKTCCNSYPQTPFVQLFILVLVLAIGPFVRFAGPHLVAYKPTLAAFLPGSDYLIPLTIFGAVIGLNFMADRTAIWMKEQKQFDPWVFTGLCVLSLVAGLATMKGKDKDMGLLNRDQTDEWKGWMQLAILIYHYLGASKISGIYNPIRVLVASYLWMTGYGHFHFYYKKADYGMLRIAQVMVRINALTVILAYVMDTDYVFYYFAPLVSFWFVIIYGTMIIGHKYNENTGFMVGKILASAAVLTYVFKSQWLIEFLFGILNRFFAIRWEAREWMFRVTLDLWIPYVGMLTALAYIKAQQHNLMDHPRFPLALKTAIGASVVGLAWFFWFELRQPNKFVYNGWHPYISWIPVLSFVVLRNCTSYLRSVNSKAFAFVGRCSLETFIMQYHFWLAADTRGILMVLPLGTAWRTLNMVVSSIGFIYVSHHVAEATGWITNWICGTPRKARLPTPAVQNTQASGRTEEAIPLLPADQSGAPKANGASKTVVFDAEAANGGLSEPASASSASGQTVVSPRPNGDVPSSPVGRPRWLERLAERPGSPGPGWSPYIATRNRVFGAWEEAAQNPGLNLTVKGACILVVLWILNLVWPS</sequence>
<comment type="similarity">
    <text evidence="2">Belongs to the PC-esterase family. CASD1 subfamily.</text>
</comment>
<dbReference type="HOGENOM" id="CLU_008003_0_1_1"/>
<dbReference type="PANTHER" id="PTHR13533:SF1">
    <property type="entry name" value="N-ACETYLNEURAMINATE 9-O-ACETYLTRANSFERASE"/>
    <property type="match status" value="1"/>
</dbReference>
<accession>A0A0C3MLH6</accession>
<dbReference type="Pfam" id="PF07779">
    <property type="entry name" value="Cas1_AcylT"/>
    <property type="match status" value="1"/>
</dbReference>
<keyword evidence="4 9" id="KW-0812">Transmembrane</keyword>
<feature type="transmembrane region" description="Helical" evidence="9">
    <location>
        <begin position="483"/>
        <end position="503"/>
    </location>
</feature>
<dbReference type="EMBL" id="KN822942">
    <property type="protein sequence ID" value="KIO34557.1"/>
    <property type="molecule type" value="Genomic_DNA"/>
</dbReference>
<feature type="transmembrane region" description="Helical" evidence="9">
    <location>
        <begin position="878"/>
        <end position="896"/>
    </location>
</feature>
<feature type="transmembrane region" description="Helical" evidence="9">
    <location>
        <begin position="433"/>
        <end position="453"/>
    </location>
</feature>
<proteinExistence type="inferred from homology"/>
<organism evidence="11 12">
    <name type="scientific">Tulasnella calospora MUT 4182</name>
    <dbReference type="NCBI Taxonomy" id="1051891"/>
    <lineage>
        <taxon>Eukaryota</taxon>
        <taxon>Fungi</taxon>
        <taxon>Dikarya</taxon>
        <taxon>Basidiomycota</taxon>
        <taxon>Agaricomycotina</taxon>
        <taxon>Agaricomycetes</taxon>
        <taxon>Cantharellales</taxon>
        <taxon>Tulasnellaceae</taxon>
        <taxon>Tulasnella</taxon>
    </lineage>
</organism>
<feature type="region of interest" description="Disordered" evidence="8">
    <location>
        <begin position="806"/>
        <end position="835"/>
    </location>
</feature>
<feature type="transmembrane region" description="Helical" evidence="9">
    <location>
        <begin position="353"/>
        <end position="375"/>
    </location>
</feature>
<feature type="transmembrane region" description="Helical" evidence="9">
    <location>
        <begin position="395"/>
        <end position="412"/>
    </location>
</feature>
<dbReference type="GO" id="GO:0016020">
    <property type="term" value="C:membrane"/>
    <property type="evidence" value="ECO:0007669"/>
    <property type="project" value="UniProtKB-SubCell"/>
</dbReference>
<dbReference type="Proteomes" id="UP000054248">
    <property type="component" value="Unassembled WGS sequence"/>
</dbReference>